<proteinExistence type="inferred from homology"/>
<dbReference type="GO" id="GO:0061157">
    <property type="term" value="P:mRNA destabilization"/>
    <property type="evidence" value="ECO:0007669"/>
    <property type="project" value="TreeGrafter"/>
</dbReference>
<dbReference type="EMBL" id="JARAOO010000005">
    <property type="protein sequence ID" value="KAJ7967997.1"/>
    <property type="molecule type" value="Genomic_DNA"/>
</dbReference>
<protein>
    <recommendedName>
        <fullName evidence="1">YTH domain-containing family protein</fullName>
    </recommendedName>
</protein>
<dbReference type="KEGG" id="qsa:O6P43_012169"/>
<accession>A0AAD7M1K3</accession>
<comment type="similarity">
    <text evidence="1">Belongs to the YTHDF family.</text>
</comment>
<dbReference type="Proteomes" id="UP001163823">
    <property type="component" value="Chromosome 5"/>
</dbReference>
<dbReference type="AlphaFoldDB" id="A0AAD7M1K3"/>
<dbReference type="PROSITE" id="PS50882">
    <property type="entry name" value="YTH"/>
    <property type="match status" value="1"/>
</dbReference>
<feature type="domain" description="YTH" evidence="2">
    <location>
        <begin position="260"/>
        <end position="401"/>
    </location>
</feature>
<sequence length="488" mass="54495">MAGEKKIENSVPVATGTNAVLITKLGEQEVASVKDGLSSDSIPSMSLLADTTSSVREFDRIHMQMDHNGYFQADAAASKGVQSDNGSLVYYLPGYSPYASGNLASVDGPFGGQQPYVSSTGYLQQPVSTNSGKSNGFNSTKTNGSLYSKFSNSTPRMQSHIRTPNKVPQVGYNFPATDFWRGYHPVGPNGRILNVSDTPNLRDKFDRRGYSETSPELTRGPRACNKSFTSDLSVERKDVALTGHRDKYNLSDFQTEYENAKFYVIKSYNEDDIHKCLKYDVWTSTPNGNKKLNAAFHDAEAKSTEIGTKCPIFLFFSVNGSGQFVGVAEMIGKVDFDKDMDFWQLDKYNGFFPIKWHIVKDVPNTQLRHIILENNDNRPVTFSRDTQEIGLKEGLEMLNIFKRYSEKTSLLDDFNFYENRDKSFKTSSKHTTHNMEAYSNGDYQNNVKAGEINFMADSGDTKQAVDAASLINQTRNLSLNSSPRRAKP</sequence>
<comment type="caution">
    <text evidence="3">The sequence shown here is derived from an EMBL/GenBank/DDBJ whole genome shotgun (WGS) entry which is preliminary data.</text>
</comment>
<gene>
    <name evidence="3" type="ORF">O6P43_012169</name>
</gene>
<dbReference type="InterPro" id="IPR007275">
    <property type="entry name" value="YTH_domain"/>
</dbReference>
<dbReference type="PANTHER" id="PTHR12357:SF95">
    <property type="entry name" value="YTH DOMAIN-CONTAINING FAMILY PROTEIN"/>
    <property type="match status" value="1"/>
</dbReference>
<evidence type="ECO:0000259" key="2">
    <source>
        <dbReference type="PROSITE" id="PS50882"/>
    </source>
</evidence>
<dbReference type="PANTHER" id="PTHR12357">
    <property type="entry name" value="YTH YT521-B HOMOLOGY DOMAIN-CONTAINING"/>
    <property type="match status" value="1"/>
</dbReference>
<name>A0AAD7M1K3_QUISA</name>
<reference evidence="3" key="1">
    <citation type="journal article" date="2023" name="Science">
        <title>Elucidation of the pathway for biosynthesis of saponin adjuvants from the soapbark tree.</title>
        <authorList>
            <person name="Reed J."/>
            <person name="Orme A."/>
            <person name="El-Demerdash A."/>
            <person name="Owen C."/>
            <person name="Martin L.B.B."/>
            <person name="Misra R.C."/>
            <person name="Kikuchi S."/>
            <person name="Rejzek M."/>
            <person name="Martin A.C."/>
            <person name="Harkess A."/>
            <person name="Leebens-Mack J."/>
            <person name="Louveau T."/>
            <person name="Stephenson M.J."/>
            <person name="Osbourn A."/>
        </authorList>
    </citation>
    <scope>NUCLEOTIDE SEQUENCE</scope>
    <source>
        <strain evidence="3">S10</strain>
    </source>
</reference>
<organism evidence="3 4">
    <name type="scientific">Quillaja saponaria</name>
    <name type="common">Soap bark tree</name>
    <dbReference type="NCBI Taxonomy" id="32244"/>
    <lineage>
        <taxon>Eukaryota</taxon>
        <taxon>Viridiplantae</taxon>
        <taxon>Streptophyta</taxon>
        <taxon>Embryophyta</taxon>
        <taxon>Tracheophyta</taxon>
        <taxon>Spermatophyta</taxon>
        <taxon>Magnoliopsida</taxon>
        <taxon>eudicotyledons</taxon>
        <taxon>Gunneridae</taxon>
        <taxon>Pentapetalae</taxon>
        <taxon>rosids</taxon>
        <taxon>fabids</taxon>
        <taxon>Fabales</taxon>
        <taxon>Quillajaceae</taxon>
        <taxon>Quillaja</taxon>
    </lineage>
</organism>
<evidence type="ECO:0000313" key="4">
    <source>
        <dbReference type="Proteomes" id="UP001163823"/>
    </source>
</evidence>
<comment type="function">
    <text evidence="1">Specifically recognizes and binds N6-methyladenosine (m6A)-containing RNAs, and regulates mRNA stability. M6A is a modification present at internal sites of mRNAs and some non-coding RNAs and plays a role in mRNA stability and processing.</text>
</comment>
<keyword evidence="1" id="KW-0694">RNA-binding</keyword>
<dbReference type="EMBL" id="JARAOO010000005">
    <property type="protein sequence ID" value="KAJ7967996.1"/>
    <property type="molecule type" value="Genomic_DNA"/>
</dbReference>
<dbReference type="GO" id="GO:0005737">
    <property type="term" value="C:cytoplasm"/>
    <property type="evidence" value="ECO:0007669"/>
    <property type="project" value="TreeGrafter"/>
</dbReference>
<keyword evidence="4" id="KW-1185">Reference proteome</keyword>
<dbReference type="Pfam" id="PF04146">
    <property type="entry name" value="YTH"/>
    <property type="match status" value="1"/>
</dbReference>
<dbReference type="GO" id="GO:1990247">
    <property type="term" value="F:N6-methyladenosine-containing RNA reader activity"/>
    <property type="evidence" value="ECO:0007669"/>
    <property type="project" value="UniProtKB-UniRule"/>
</dbReference>
<dbReference type="InterPro" id="IPR045168">
    <property type="entry name" value="YTH_prot"/>
</dbReference>
<evidence type="ECO:0000256" key="1">
    <source>
        <dbReference type="RuleBase" id="RU369095"/>
    </source>
</evidence>
<dbReference type="CDD" id="cd21134">
    <property type="entry name" value="YTH"/>
    <property type="match status" value="1"/>
</dbReference>
<dbReference type="Gene3D" id="3.10.590.10">
    <property type="entry name" value="ph1033 like domains"/>
    <property type="match status" value="1"/>
</dbReference>
<dbReference type="GO" id="GO:0003729">
    <property type="term" value="F:mRNA binding"/>
    <property type="evidence" value="ECO:0007669"/>
    <property type="project" value="UniProtKB-UniRule"/>
</dbReference>
<evidence type="ECO:0000313" key="3">
    <source>
        <dbReference type="EMBL" id="KAJ7967997.1"/>
    </source>
</evidence>